<dbReference type="AlphaFoldDB" id="A0AAN9Y8C4"/>
<dbReference type="Proteomes" id="UP001367676">
    <property type="component" value="Unassembled WGS sequence"/>
</dbReference>
<dbReference type="EMBL" id="JBBCAQ010000006">
    <property type="protein sequence ID" value="KAK7603873.1"/>
    <property type="molecule type" value="Genomic_DNA"/>
</dbReference>
<dbReference type="PROSITE" id="PS51255">
    <property type="entry name" value="ADPK"/>
    <property type="match status" value="1"/>
</dbReference>
<keyword evidence="5" id="KW-0460">Magnesium</keyword>
<dbReference type="InterPro" id="IPR029056">
    <property type="entry name" value="Ribokinase-like"/>
</dbReference>
<keyword evidence="4" id="KW-0418">Kinase</keyword>
<organism evidence="7 8">
    <name type="scientific">Parthenolecanium corni</name>
    <dbReference type="NCBI Taxonomy" id="536013"/>
    <lineage>
        <taxon>Eukaryota</taxon>
        <taxon>Metazoa</taxon>
        <taxon>Ecdysozoa</taxon>
        <taxon>Arthropoda</taxon>
        <taxon>Hexapoda</taxon>
        <taxon>Insecta</taxon>
        <taxon>Pterygota</taxon>
        <taxon>Neoptera</taxon>
        <taxon>Paraneoptera</taxon>
        <taxon>Hemiptera</taxon>
        <taxon>Sternorrhyncha</taxon>
        <taxon>Coccoidea</taxon>
        <taxon>Coccidae</taxon>
        <taxon>Parthenolecanium</taxon>
    </lineage>
</organism>
<dbReference type="GO" id="GO:0006006">
    <property type="term" value="P:glucose metabolic process"/>
    <property type="evidence" value="ECO:0007669"/>
    <property type="project" value="TreeGrafter"/>
</dbReference>
<gene>
    <name evidence="7" type="ORF">V9T40_003872</name>
</gene>
<proteinExistence type="predicted"/>
<evidence type="ECO:0000256" key="4">
    <source>
        <dbReference type="ARBA" id="ARBA00022777"/>
    </source>
</evidence>
<keyword evidence="1" id="KW-0963">Cytoplasm</keyword>
<accession>A0AAN9Y8C4</accession>
<keyword evidence="6" id="KW-0324">Glycolysis</keyword>
<evidence type="ECO:0000256" key="5">
    <source>
        <dbReference type="ARBA" id="ARBA00022842"/>
    </source>
</evidence>
<dbReference type="PANTHER" id="PTHR21208">
    <property type="entry name" value="ADP-DEPENDENT GLUCOKINASE"/>
    <property type="match status" value="1"/>
</dbReference>
<keyword evidence="2" id="KW-0808">Transferase</keyword>
<name>A0AAN9Y8C4_9HEMI</name>
<evidence type="ECO:0000313" key="7">
    <source>
        <dbReference type="EMBL" id="KAK7603873.1"/>
    </source>
</evidence>
<keyword evidence="8" id="KW-1185">Reference proteome</keyword>
<dbReference type="GO" id="GO:0043843">
    <property type="term" value="F:ADP-specific glucokinase activity"/>
    <property type="evidence" value="ECO:0007669"/>
    <property type="project" value="TreeGrafter"/>
</dbReference>
<dbReference type="GO" id="GO:0006096">
    <property type="term" value="P:glycolytic process"/>
    <property type="evidence" value="ECO:0007669"/>
    <property type="project" value="UniProtKB-KW"/>
</dbReference>
<dbReference type="SUPFAM" id="SSF53613">
    <property type="entry name" value="Ribokinase-like"/>
    <property type="match status" value="1"/>
</dbReference>
<dbReference type="PANTHER" id="PTHR21208:SF1">
    <property type="entry name" value="ADP-DEPENDENT GLUCOKINASE"/>
    <property type="match status" value="1"/>
</dbReference>
<dbReference type="GO" id="GO:0005783">
    <property type="term" value="C:endoplasmic reticulum"/>
    <property type="evidence" value="ECO:0007669"/>
    <property type="project" value="TreeGrafter"/>
</dbReference>
<evidence type="ECO:0000313" key="8">
    <source>
        <dbReference type="Proteomes" id="UP001367676"/>
    </source>
</evidence>
<reference evidence="7 8" key="1">
    <citation type="submission" date="2024-03" db="EMBL/GenBank/DDBJ databases">
        <title>Adaptation during the transition from Ophiocordyceps entomopathogen to insect associate is accompanied by gene loss and intensified selection.</title>
        <authorList>
            <person name="Ward C.M."/>
            <person name="Onetto C.A."/>
            <person name="Borneman A.R."/>
        </authorList>
    </citation>
    <scope>NUCLEOTIDE SEQUENCE [LARGE SCALE GENOMIC DNA]</scope>
    <source>
        <strain evidence="7">AWRI1</strain>
        <tissue evidence="7">Single Adult Female</tissue>
    </source>
</reference>
<evidence type="ECO:0000256" key="6">
    <source>
        <dbReference type="ARBA" id="ARBA00023152"/>
    </source>
</evidence>
<sequence>MKKLMVVGCILSFIAIFLAFYNKIAENEARERLRNILVGLLKVERRHSIINPQVAIGYGSCMDLVFEALDLQLFNCSKSIMGTQETITSLEELEEAFCYYFQHGAASEQFTPNGLLFEELVEKVQLLKSFRASVGGNAAMIGRRFALSGFDVLLATSASREFKKLLPDNVKIAGEVTDTDDIHLIFEYKAGDKCGPFVAPRANRFILHHDVHNPEFTSIRMFEERLKEFHPHLFVVSGLQILDSMPLEDDSVDRKLTQISQQMQSQPESTKVHFEMASVSEKILLMKMMKFIVPYANSLGMNEQEIANLHGMLKNDEVTKAVDSNPRIDTMLDMMRFVFSNLQENRSSIPKSQPLTRLHMHTLAYQIVMVSVTSDWIDSDVAAARASLIANLYVCDTPQVDLAKSKLEMDLAFAISSKPGSPILMLDEREPVTCWNETLYHVCISPNIVCTHVRQTAGCGDNVSAAGLTAQV</sequence>
<evidence type="ECO:0000256" key="1">
    <source>
        <dbReference type="ARBA" id="ARBA00022490"/>
    </source>
</evidence>
<dbReference type="Pfam" id="PF04587">
    <property type="entry name" value="ADP_PFK_GK"/>
    <property type="match status" value="1"/>
</dbReference>
<protein>
    <recommendedName>
        <fullName evidence="9">ADP-dependent glucokinase</fullName>
    </recommendedName>
</protein>
<dbReference type="GO" id="GO:0046872">
    <property type="term" value="F:metal ion binding"/>
    <property type="evidence" value="ECO:0007669"/>
    <property type="project" value="UniProtKB-KW"/>
</dbReference>
<evidence type="ECO:0000256" key="2">
    <source>
        <dbReference type="ARBA" id="ARBA00022679"/>
    </source>
</evidence>
<evidence type="ECO:0008006" key="9">
    <source>
        <dbReference type="Google" id="ProtNLM"/>
    </source>
</evidence>
<comment type="caution">
    <text evidence="7">The sequence shown here is derived from an EMBL/GenBank/DDBJ whole genome shotgun (WGS) entry which is preliminary data.</text>
</comment>
<dbReference type="InterPro" id="IPR007666">
    <property type="entry name" value="ADP_PFK/GK"/>
</dbReference>
<dbReference type="Gene3D" id="3.40.1190.20">
    <property type="match status" value="1"/>
</dbReference>
<evidence type="ECO:0000256" key="3">
    <source>
        <dbReference type="ARBA" id="ARBA00022723"/>
    </source>
</evidence>
<keyword evidence="3" id="KW-0479">Metal-binding</keyword>